<proteinExistence type="predicted"/>
<evidence type="ECO:0000313" key="3">
    <source>
        <dbReference type="Proteomes" id="UP000002710"/>
    </source>
</evidence>
<keyword evidence="3" id="KW-1185">Reference proteome</keyword>
<reference evidence="2 3" key="1">
    <citation type="journal article" date="2011" name="J. Bacteriol.">
        <title>Complete genome sequence and updated annotation of Desulfovibrio alaskensis G20.</title>
        <authorList>
            <person name="Hauser L.J."/>
            <person name="Land M.L."/>
            <person name="Brown S.D."/>
            <person name="Larimer F."/>
            <person name="Keller K.L."/>
            <person name="Rapp-Giles B.J."/>
            <person name="Price M.N."/>
            <person name="Lin M."/>
            <person name="Bruce D.C."/>
            <person name="Detter J.C."/>
            <person name="Tapia R."/>
            <person name="Han C.S."/>
            <person name="Goodwin L.A."/>
            <person name="Cheng J.F."/>
            <person name="Pitluck S."/>
            <person name="Copeland A."/>
            <person name="Lucas S."/>
            <person name="Nolan M."/>
            <person name="Lapidus A.L."/>
            <person name="Palumbo A.V."/>
            <person name="Wall J.D."/>
        </authorList>
    </citation>
    <scope>NUCLEOTIDE SEQUENCE [LARGE SCALE GENOMIC DNA]</scope>
    <source>
        <strain evidence="3">ATCC BAA 1058 / DSM 17464 / G20</strain>
    </source>
</reference>
<dbReference type="SUPFAM" id="SSF55781">
    <property type="entry name" value="GAF domain-like"/>
    <property type="match status" value="1"/>
</dbReference>
<evidence type="ECO:0000259" key="1">
    <source>
        <dbReference type="SMART" id="SM00065"/>
    </source>
</evidence>
<accession>Q30UW6</accession>
<dbReference type="EMBL" id="CP000112">
    <property type="protein sequence ID" value="ABB40530.2"/>
    <property type="molecule type" value="Genomic_DNA"/>
</dbReference>
<dbReference type="Proteomes" id="UP000002710">
    <property type="component" value="Chromosome"/>
</dbReference>
<dbReference type="InterPro" id="IPR003018">
    <property type="entry name" value="GAF"/>
</dbReference>
<dbReference type="eggNOG" id="COG2203">
    <property type="taxonomic scope" value="Bacteria"/>
</dbReference>
<dbReference type="KEGG" id="dde:Dde_3737"/>
<dbReference type="RefSeq" id="WP_011369393.1">
    <property type="nucleotide sequence ID" value="NC_007519.1"/>
</dbReference>
<feature type="domain" description="GAF" evidence="1">
    <location>
        <begin position="22"/>
        <end position="170"/>
    </location>
</feature>
<protein>
    <submittedName>
        <fullName evidence="2">Putative GAF sensor protein</fullName>
    </submittedName>
</protein>
<dbReference type="Pfam" id="PF13185">
    <property type="entry name" value="GAF_2"/>
    <property type="match status" value="1"/>
</dbReference>
<sequence>MSSQRLYKTIYTLAKSINSSLEPSRILADIAEQVTKAIGAKGCFIRLLDAQGDMLLPGASYGLSQRYALKGPVQVEKSHLDQEVLRGNSVHIEDVRSDKRFQYRDEAAAEGLVSLMVMPLKARGEKVMGVLRVYSGEARTFTEDELDFLACIANLSGIALENARMYEALKRENRLAEEYIYRVDEN</sequence>
<dbReference type="HOGENOM" id="CLU_123787_0_0_7"/>
<dbReference type="Gene3D" id="3.30.450.40">
    <property type="match status" value="1"/>
</dbReference>
<organism evidence="2 3">
    <name type="scientific">Oleidesulfovibrio alaskensis (strain ATCC BAA-1058 / DSM 17464 / G20)</name>
    <name type="common">Desulfovibrio alaskensis</name>
    <dbReference type="NCBI Taxonomy" id="207559"/>
    <lineage>
        <taxon>Bacteria</taxon>
        <taxon>Pseudomonadati</taxon>
        <taxon>Thermodesulfobacteriota</taxon>
        <taxon>Desulfovibrionia</taxon>
        <taxon>Desulfovibrionales</taxon>
        <taxon>Desulfovibrionaceae</taxon>
        <taxon>Oleidesulfovibrio</taxon>
    </lineage>
</organism>
<dbReference type="STRING" id="207559.Dde_3737"/>
<dbReference type="AlphaFoldDB" id="Q30UW6"/>
<name>Q30UW6_OLEA2</name>
<dbReference type="SMART" id="SM00065">
    <property type="entry name" value="GAF"/>
    <property type="match status" value="1"/>
</dbReference>
<gene>
    <name evidence="2" type="ordered locus">Dde_3737</name>
</gene>
<dbReference type="InterPro" id="IPR029016">
    <property type="entry name" value="GAF-like_dom_sf"/>
</dbReference>
<evidence type="ECO:0000313" key="2">
    <source>
        <dbReference type="EMBL" id="ABB40530.2"/>
    </source>
</evidence>